<gene>
    <name evidence="10" type="ORF">L202_03307</name>
</gene>
<dbReference type="GeneID" id="30154616"/>
<organism evidence="10 11">
    <name type="scientific">Cryptococcus amylolentus CBS 6039</name>
    <dbReference type="NCBI Taxonomy" id="1295533"/>
    <lineage>
        <taxon>Eukaryota</taxon>
        <taxon>Fungi</taxon>
        <taxon>Dikarya</taxon>
        <taxon>Basidiomycota</taxon>
        <taxon>Agaricomycotina</taxon>
        <taxon>Tremellomycetes</taxon>
        <taxon>Tremellales</taxon>
        <taxon>Cryptococcaceae</taxon>
        <taxon>Cryptococcus</taxon>
    </lineage>
</organism>
<protein>
    <recommendedName>
        <fullName evidence="12">Cytochrome P450</fullName>
    </recommendedName>
</protein>
<dbReference type="Gene3D" id="1.10.630.10">
    <property type="entry name" value="Cytochrome P450"/>
    <property type="match status" value="1"/>
</dbReference>
<dbReference type="GO" id="GO:0004497">
    <property type="term" value="F:monooxygenase activity"/>
    <property type="evidence" value="ECO:0007669"/>
    <property type="project" value="UniProtKB-KW"/>
</dbReference>
<evidence type="ECO:0000256" key="1">
    <source>
        <dbReference type="ARBA" id="ARBA00001971"/>
    </source>
</evidence>
<dbReference type="InterPro" id="IPR002403">
    <property type="entry name" value="Cyt_P450_E_grp-IV"/>
</dbReference>
<dbReference type="STRING" id="1295533.A0A1E3HT27"/>
<evidence type="ECO:0000313" key="10">
    <source>
        <dbReference type="EMBL" id="ODN79295.1"/>
    </source>
</evidence>
<feature type="binding site" description="axial binding residue" evidence="9">
    <location>
        <position position="332"/>
    </location>
    <ligand>
        <name>heme</name>
        <dbReference type="ChEBI" id="CHEBI:30413"/>
    </ligand>
    <ligandPart>
        <name>Fe</name>
        <dbReference type="ChEBI" id="CHEBI:18248"/>
    </ligandPart>
</feature>
<dbReference type="Pfam" id="PF00067">
    <property type="entry name" value="p450"/>
    <property type="match status" value="1"/>
</dbReference>
<keyword evidence="6" id="KW-0560">Oxidoreductase</keyword>
<dbReference type="GO" id="GO:0005506">
    <property type="term" value="F:iron ion binding"/>
    <property type="evidence" value="ECO:0007669"/>
    <property type="project" value="InterPro"/>
</dbReference>
<dbReference type="EMBL" id="AWGJ01000005">
    <property type="protein sequence ID" value="ODN79295.1"/>
    <property type="molecule type" value="Genomic_DNA"/>
</dbReference>
<dbReference type="PANTHER" id="PTHR24305">
    <property type="entry name" value="CYTOCHROME P450"/>
    <property type="match status" value="1"/>
</dbReference>
<dbReference type="AlphaFoldDB" id="A0A1E3HT27"/>
<accession>A0A1E3HT27</accession>
<dbReference type="RefSeq" id="XP_018994142.1">
    <property type="nucleotide sequence ID" value="XM_019137116.1"/>
</dbReference>
<evidence type="ECO:0000256" key="9">
    <source>
        <dbReference type="PIRSR" id="PIRSR602403-1"/>
    </source>
</evidence>
<dbReference type="GO" id="GO:0020037">
    <property type="term" value="F:heme binding"/>
    <property type="evidence" value="ECO:0007669"/>
    <property type="project" value="InterPro"/>
</dbReference>
<evidence type="ECO:0000256" key="4">
    <source>
        <dbReference type="ARBA" id="ARBA00022617"/>
    </source>
</evidence>
<dbReference type="PRINTS" id="PR00385">
    <property type="entry name" value="P450"/>
</dbReference>
<evidence type="ECO:0000313" key="11">
    <source>
        <dbReference type="Proteomes" id="UP000094065"/>
    </source>
</evidence>
<evidence type="ECO:0000256" key="8">
    <source>
        <dbReference type="ARBA" id="ARBA00023033"/>
    </source>
</evidence>
<keyword evidence="8" id="KW-0503">Monooxygenase</keyword>
<evidence type="ECO:0000256" key="3">
    <source>
        <dbReference type="ARBA" id="ARBA00010617"/>
    </source>
</evidence>
<dbReference type="SUPFAM" id="SSF48264">
    <property type="entry name" value="Cytochrome P450"/>
    <property type="match status" value="1"/>
</dbReference>
<dbReference type="InterPro" id="IPR036396">
    <property type="entry name" value="Cyt_P450_sf"/>
</dbReference>
<proteinExistence type="inferred from homology"/>
<keyword evidence="5 9" id="KW-0479">Metal-binding</keyword>
<evidence type="ECO:0000256" key="7">
    <source>
        <dbReference type="ARBA" id="ARBA00023004"/>
    </source>
</evidence>
<evidence type="ECO:0000256" key="6">
    <source>
        <dbReference type="ARBA" id="ARBA00023002"/>
    </source>
</evidence>
<name>A0A1E3HT27_9TREE</name>
<evidence type="ECO:0000256" key="2">
    <source>
        <dbReference type="ARBA" id="ARBA00005179"/>
    </source>
</evidence>
<dbReference type="OrthoDB" id="1470350at2759"/>
<sequence length="404" mass="45216">MAPVFYDVAYQLCDKFRQLVADKNNAGLSPSPPRPIDAVSGGAKTEVLKYINMATFDVTGLAGFGHAFEALSEKPNRLTSCMHRYIAAFFEARLSDYLAGTYHIQIRSESRLTPPKRIAGERKNDILQQSFGEGINKKQDIGNDLFSILIKANMAFDLEPHERLSDEVLADQLLTFARSETVATSLSIFLRLLSEHPDVQNRLRTELVSVDDDRPPVEVLDNLPYLDAFVREALRFFPAAPWVLPSATGNATVPLGTPIKGKDGKLITSFNIDERSYIFLPLRAMNISTTFWGPDAETFDPSRFLDHRTVNMAKLPGVYGNMISFLAGPRNCIGYRFALLQMKVMLFALLRDLEFRELKSKPETVYRPSPAVRAYVKGEEHLGVQAPLMVIPLDNSGHVSKDRC</sequence>
<comment type="pathway">
    <text evidence="2">Secondary metabolite biosynthesis.</text>
</comment>
<evidence type="ECO:0000256" key="5">
    <source>
        <dbReference type="ARBA" id="ARBA00022723"/>
    </source>
</evidence>
<keyword evidence="11" id="KW-1185">Reference proteome</keyword>
<keyword evidence="7 9" id="KW-0408">Iron</keyword>
<comment type="similarity">
    <text evidence="3">Belongs to the cytochrome P450 family.</text>
</comment>
<dbReference type="PRINTS" id="PR00465">
    <property type="entry name" value="EP450IV"/>
</dbReference>
<comment type="caution">
    <text evidence="10">The sequence shown here is derived from an EMBL/GenBank/DDBJ whole genome shotgun (WGS) entry which is preliminary data.</text>
</comment>
<evidence type="ECO:0008006" key="12">
    <source>
        <dbReference type="Google" id="ProtNLM"/>
    </source>
</evidence>
<comment type="cofactor">
    <cofactor evidence="1 9">
        <name>heme</name>
        <dbReference type="ChEBI" id="CHEBI:30413"/>
    </cofactor>
</comment>
<dbReference type="Proteomes" id="UP000094065">
    <property type="component" value="Unassembled WGS sequence"/>
</dbReference>
<dbReference type="PANTHER" id="PTHR24305:SF166">
    <property type="entry name" value="CYTOCHROME P450 12A4, MITOCHONDRIAL-RELATED"/>
    <property type="match status" value="1"/>
</dbReference>
<keyword evidence="4 9" id="KW-0349">Heme</keyword>
<dbReference type="InterPro" id="IPR050121">
    <property type="entry name" value="Cytochrome_P450_monoxygenase"/>
</dbReference>
<reference evidence="10 11" key="1">
    <citation type="submission" date="2016-06" db="EMBL/GenBank/DDBJ databases">
        <title>Evolution of pathogenesis and genome organization in the Tremellales.</title>
        <authorList>
            <person name="Cuomo C."/>
            <person name="Litvintseva A."/>
            <person name="Heitman J."/>
            <person name="Chen Y."/>
            <person name="Sun S."/>
            <person name="Springer D."/>
            <person name="Dromer F."/>
            <person name="Young S."/>
            <person name="Zeng Q."/>
            <person name="Chapman S."/>
            <person name="Gujja S."/>
            <person name="Saif S."/>
            <person name="Birren B."/>
        </authorList>
    </citation>
    <scope>NUCLEOTIDE SEQUENCE [LARGE SCALE GENOMIC DNA]</scope>
    <source>
        <strain evidence="10 11">CBS 6039</strain>
    </source>
</reference>
<dbReference type="GO" id="GO:0016705">
    <property type="term" value="F:oxidoreductase activity, acting on paired donors, with incorporation or reduction of molecular oxygen"/>
    <property type="evidence" value="ECO:0007669"/>
    <property type="project" value="InterPro"/>
</dbReference>
<dbReference type="InterPro" id="IPR001128">
    <property type="entry name" value="Cyt_P450"/>
</dbReference>